<protein>
    <recommendedName>
        <fullName evidence="1">Protein kinase domain-containing protein</fullName>
    </recommendedName>
</protein>
<organism evidence="2 3">
    <name type="scientific">Sanghuangporus baumii</name>
    <name type="common">Phellinus baumii</name>
    <dbReference type="NCBI Taxonomy" id="108892"/>
    <lineage>
        <taxon>Eukaryota</taxon>
        <taxon>Fungi</taxon>
        <taxon>Dikarya</taxon>
        <taxon>Basidiomycota</taxon>
        <taxon>Agaricomycotina</taxon>
        <taxon>Agaricomycetes</taxon>
        <taxon>Hymenochaetales</taxon>
        <taxon>Hymenochaetaceae</taxon>
        <taxon>Sanghuangporus</taxon>
    </lineage>
</organism>
<dbReference type="GO" id="GO:0005524">
    <property type="term" value="F:ATP binding"/>
    <property type="evidence" value="ECO:0007669"/>
    <property type="project" value="InterPro"/>
</dbReference>
<dbReference type="InterPro" id="IPR011009">
    <property type="entry name" value="Kinase-like_dom_sf"/>
</dbReference>
<dbReference type="CDD" id="cd14016">
    <property type="entry name" value="STKc_CK1"/>
    <property type="match status" value="1"/>
</dbReference>
<dbReference type="Proteomes" id="UP000757232">
    <property type="component" value="Unassembled WGS sequence"/>
</dbReference>
<gene>
    <name evidence="2" type="ORF">A7U60_g4402</name>
</gene>
<dbReference type="Gene3D" id="1.10.510.10">
    <property type="entry name" value="Transferase(Phosphotransferase) domain 1"/>
    <property type="match status" value="1"/>
</dbReference>
<dbReference type="SMART" id="SM00220">
    <property type="entry name" value="S_TKc"/>
    <property type="match status" value="1"/>
</dbReference>
<dbReference type="InterPro" id="IPR000719">
    <property type="entry name" value="Prot_kinase_dom"/>
</dbReference>
<dbReference type="SUPFAM" id="SSF56112">
    <property type="entry name" value="Protein kinase-like (PK-like)"/>
    <property type="match status" value="1"/>
</dbReference>
<accession>A0A9Q5HYU5</accession>
<dbReference type="InterPro" id="IPR031728">
    <property type="entry name" value="GlcAase_C"/>
</dbReference>
<evidence type="ECO:0000313" key="2">
    <source>
        <dbReference type="EMBL" id="OCB88494.1"/>
    </source>
</evidence>
<dbReference type="PANTHER" id="PTHR11909">
    <property type="entry name" value="CASEIN KINASE-RELATED"/>
    <property type="match status" value="1"/>
</dbReference>
<name>A0A9Q5HYU5_SANBA</name>
<dbReference type="SUPFAM" id="SSF51445">
    <property type="entry name" value="(Trans)glycosidases"/>
    <property type="match status" value="1"/>
</dbReference>
<sequence length="960" mass="105893">MPIGCHSGYKTLQAQKPVYHLPVLSLVRQAMLPAGLLLAFAVLPFSTPAHAVSSKVLDVSFPDPPTGERNLVSDNLLGISWELYVVNYLWGETPDTMPNAMKNYLSNIRARMSNPLRIRMGGNSMDGSQYVASQQNMITLTDPDAYYNDVPCDFGPMLFDVLNAMSDTVGEMQFILGLSMRDPDQYDNIIELTAASRDKFGGRLDSLLLGNEPDLYAGHGERGEYTIDMYITELNQIFNEMENSVYGNLTNVTLMGGPTVCCSWDLSDVLSAGMTNLSYKYYTIQHYPTHVCSGQTDKSSNISYFVSHPNIPPFVQWNDEGIVIAKQEDVPVLLTEYNSISCGGDPNVSPTFSTTLWAVDVALQAASGNFTGVYLHTRELGVTYNLFEPPSEEEYLSSDWKTGAIYYATLVVAETISSNSSVVVDLNLDNSMTSYDASVAGYAIYDGPDLTKSKFVLFNYDYPRANTDESDATSNTTQTFVLPGNLSDSIGVRYLIADNITEQTAISWAGQTVGVNGALQGVQLMDVFNCSNGCNVTVPGPGLVVVWLDPESDLQRTNIYVGNSTIADVYTGPLETSAAAMQVLHDSRCHGSALTRSYPEDMEITFGGKYKIEEEIGFGGCGSVYMGTHTIAGKEVAIKVESANAKRSMLMQESRIYKTLMGGPGVPWMMWSGKQGDYNVLVLDLLGPSLEDLHKICNKQFSLKTVLLLADQMLSLIEFIHSRDWVHRDIKPANFLMGPDVYSSSRPSSCDRVNVIDFGLAKKYANSGTGKHIKNTQCDTHGVGTPLFASINTHRGEDCSRRDDLESLAYTLIYFLCGTLPWRKVKPPPEADKNPKIGWDKVLVVKLAAEESGAITAGLPTEFDIFYRYVRSLAFEDLPDYVGCRKLFRDLAKREGIEYDGQFDWTVVGDRVWNRSAKKRSVSGPSSMGGGSQRRRRFCEACEARAAMEAEMNSIPLSRR</sequence>
<dbReference type="GO" id="GO:0004672">
    <property type="term" value="F:protein kinase activity"/>
    <property type="evidence" value="ECO:0007669"/>
    <property type="project" value="InterPro"/>
</dbReference>
<dbReference type="InterPro" id="IPR050235">
    <property type="entry name" value="CK1_Ser-Thr_kinase"/>
</dbReference>
<feature type="domain" description="Protein kinase" evidence="1">
    <location>
        <begin position="610"/>
        <end position="897"/>
    </location>
</feature>
<dbReference type="AlphaFoldDB" id="A0A9Q5HYU5"/>
<dbReference type="Pfam" id="PF00069">
    <property type="entry name" value="Pkinase"/>
    <property type="match status" value="1"/>
</dbReference>
<dbReference type="EMBL" id="LNZH02000178">
    <property type="protein sequence ID" value="OCB88494.1"/>
    <property type="molecule type" value="Genomic_DNA"/>
</dbReference>
<dbReference type="PROSITE" id="PS50011">
    <property type="entry name" value="PROTEIN_KINASE_DOM"/>
    <property type="match status" value="1"/>
</dbReference>
<dbReference type="Pfam" id="PF16862">
    <property type="entry name" value="Glyco_hydro_79C"/>
    <property type="match status" value="1"/>
</dbReference>
<keyword evidence="3" id="KW-1185">Reference proteome</keyword>
<dbReference type="Gene3D" id="3.20.20.80">
    <property type="entry name" value="Glycosidases"/>
    <property type="match status" value="1"/>
</dbReference>
<evidence type="ECO:0000313" key="3">
    <source>
        <dbReference type="Proteomes" id="UP000757232"/>
    </source>
</evidence>
<comment type="caution">
    <text evidence="2">The sequence shown here is derived from an EMBL/GenBank/DDBJ whole genome shotgun (WGS) entry which is preliminary data.</text>
</comment>
<reference evidence="2" key="1">
    <citation type="submission" date="2016-06" db="EMBL/GenBank/DDBJ databases">
        <title>Draft Genome sequence of the fungus Inonotus baumii.</title>
        <authorList>
            <person name="Zhu H."/>
            <person name="Lin W."/>
        </authorList>
    </citation>
    <scope>NUCLEOTIDE SEQUENCE</scope>
    <source>
        <strain evidence="2">821</strain>
    </source>
</reference>
<dbReference type="OrthoDB" id="5800476at2759"/>
<evidence type="ECO:0000259" key="1">
    <source>
        <dbReference type="PROSITE" id="PS50011"/>
    </source>
</evidence>
<dbReference type="InterPro" id="IPR017853">
    <property type="entry name" value="GH"/>
</dbReference>
<proteinExistence type="predicted"/>